<name>A0A2M8EXX6_9BACT</name>
<reference evidence="2" key="1">
    <citation type="submission" date="2017-09" db="EMBL/GenBank/DDBJ databases">
        <title>Depth-based differentiation of microbial function through sediment-hosted aquifers and enrichment of novel symbionts in the deep terrestrial subsurface.</title>
        <authorList>
            <person name="Probst A.J."/>
            <person name="Ladd B."/>
            <person name="Jarett J.K."/>
            <person name="Geller-Mcgrath D.E."/>
            <person name="Sieber C.M.K."/>
            <person name="Emerson J.B."/>
            <person name="Anantharaman K."/>
            <person name="Thomas B.C."/>
            <person name="Malmstrom R."/>
            <person name="Stieglmeier M."/>
            <person name="Klingl A."/>
            <person name="Woyke T."/>
            <person name="Ryan C.M."/>
            <person name="Banfield J.F."/>
        </authorList>
    </citation>
    <scope>NUCLEOTIDE SEQUENCE [LARGE SCALE GENOMIC DNA]</scope>
</reference>
<evidence type="ECO:0000313" key="1">
    <source>
        <dbReference type="EMBL" id="PJC31051.1"/>
    </source>
</evidence>
<dbReference type="Proteomes" id="UP000231383">
    <property type="component" value="Unassembled WGS sequence"/>
</dbReference>
<dbReference type="AlphaFoldDB" id="A0A2M8EXX6"/>
<comment type="caution">
    <text evidence="1">The sequence shown here is derived from an EMBL/GenBank/DDBJ whole genome shotgun (WGS) entry which is preliminary data.</text>
</comment>
<gene>
    <name evidence="1" type="ORF">CO051_04460</name>
</gene>
<proteinExistence type="predicted"/>
<evidence type="ECO:0000313" key="2">
    <source>
        <dbReference type="Proteomes" id="UP000231383"/>
    </source>
</evidence>
<accession>A0A2M8EXX6</accession>
<organism evidence="1 2">
    <name type="scientific">Candidatus Roizmanbacteria bacterium CG_4_9_14_0_2_um_filter_39_13</name>
    <dbReference type="NCBI Taxonomy" id="1974839"/>
    <lineage>
        <taxon>Bacteria</taxon>
        <taxon>Candidatus Roizmaniibacteriota</taxon>
    </lineage>
</organism>
<protein>
    <submittedName>
        <fullName evidence="1">Uncharacterized protein</fullName>
    </submittedName>
</protein>
<sequence length="194" mass="22651">MKTQIGFGIIIIFLQILMLLKVPATPWSRWNKIHQNPREKTSYNTAKTLNMKNLSVVDPIIIDDPIDVSSLPHKIDSWNLSEEDWRWFFTNDVAKRPLLYNGHDVSFAQLSPSHQKLGFFFYPKDHSLGEIVLSVLDIDKRVITEIYRGDTWTSNWEWKDDDAVIVRRSCGTGCMVAYVVDLQTKEKIDKYRVY</sequence>
<dbReference type="EMBL" id="PFSC01000121">
    <property type="protein sequence ID" value="PJC31051.1"/>
    <property type="molecule type" value="Genomic_DNA"/>
</dbReference>